<sequence length="58" mass="6164">MTTSKVALAAQRYEEAEKARQAAANDLKAESAAALAGGEDEEKVAEAMHCSLEEVKQL</sequence>
<dbReference type="Proteomes" id="UP000181951">
    <property type="component" value="Unassembled WGS sequence"/>
</dbReference>
<protein>
    <submittedName>
        <fullName evidence="2">Uncharacterized protein</fullName>
    </submittedName>
</protein>
<accession>A0A1H8E774</accession>
<gene>
    <name evidence="2" type="ORF">SAMN05216267_100255</name>
</gene>
<keyword evidence="3" id="KW-1185">Reference proteome</keyword>
<name>A0A1H8E774_9ACTN</name>
<feature type="coiled-coil region" evidence="1">
    <location>
        <begin position="6"/>
        <end position="33"/>
    </location>
</feature>
<dbReference type="AlphaFoldDB" id="A0A1H8E774"/>
<dbReference type="EMBL" id="FODD01000002">
    <property type="protein sequence ID" value="SEN15421.1"/>
    <property type="molecule type" value="Genomic_DNA"/>
</dbReference>
<proteinExistence type="predicted"/>
<evidence type="ECO:0000313" key="3">
    <source>
        <dbReference type="Proteomes" id="UP000181951"/>
    </source>
</evidence>
<keyword evidence="1" id="KW-0175">Coiled coil</keyword>
<evidence type="ECO:0000256" key="1">
    <source>
        <dbReference type="SAM" id="Coils"/>
    </source>
</evidence>
<organism evidence="2 3">
    <name type="scientific">Actinacidiphila rubida</name>
    <dbReference type="NCBI Taxonomy" id="310780"/>
    <lineage>
        <taxon>Bacteria</taxon>
        <taxon>Bacillati</taxon>
        <taxon>Actinomycetota</taxon>
        <taxon>Actinomycetes</taxon>
        <taxon>Kitasatosporales</taxon>
        <taxon>Streptomycetaceae</taxon>
        <taxon>Actinacidiphila</taxon>
    </lineage>
</organism>
<evidence type="ECO:0000313" key="2">
    <source>
        <dbReference type="EMBL" id="SEN15421.1"/>
    </source>
</evidence>
<dbReference type="RefSeq" id="WP_176735639.1">
    <property type="nucleotide sequence ID" value="NZ_FODD01000002.1"/>
</dbReference>
<reference evidence="2 3" key="1">
    <citation type="submission" date="2016-10" db="EMBL/GenBank/DDBJ databases">
        <authorList>
            <person name="de Groot N.N."/>
        </authorList>
    </citation>
    <scope>NUCLEOTIDE SEQUENCE [LARGE SCALE GENOMIC DNA]</scope>
    <source>
        <strain evidence="2 3">CGMCC 4.2026</strain>
    </source>
</reference>